<proteinExistence type="predicted"/>
<keyword evidence="5" id="KW-0067">ATP-binding</keyword>
<dbReference type="PROSITE" id="PS51192">
    <property type="entry name" value="HELICASE_ATP_BIND_1"/>
    <property type="match status" value="1"/>
</dbReference>
<organism evidence="5 6">
    <name type="scientific">Pseudonocardia acidicola</name>
    <dbReference type="NCBI Taxonomy" id="2724939"/>
    <lineage>
        <taxon>Bacteria</taxon>
        <taxon>Bacillati</taxon>
        <taxon>Actinomycetota</taxon>
        <taxon>Actinomycetes</taxon>
        <taxon>Pseudonocardiales</taxon>
        <taxon>Pseudonocardiaceae</taxon>
        <taxon>Pseudonocardia</taxon>
    </lineage>
</organism>
<comment type="caution">
    <text evidence="5">The sequence shown here is derived from an EMBL/GenBank/DDBJ whole genome shotgun (WGS) entry which is preliminary data.</text>
</comment>
<evidence type="ECO:0000313" key="5">
    <source>
        <dbReference type="EMBL" id="NMI01041.1"/>
    </source>
</evidence>
<reference evidence="5 6" key="1">
    <citation type="submission" date="2020-04" db="EMBL/GenBank/DDBJ databases">
        <authorList>
            <person name="Klaysubun C."/>
            <person name="Duangmal K."/>
            <person name="Lipun K."/>
        </authorList>
    </citation>
    <scope>NUCLEOTIDE SEQUENCE [LARGE SCALE GENOMIC DNA]</scope>
    <source>
        <strain evidence="5 6">K10HN5</strain>
    </source>
</reference>
<evidence type="ECO:0000256" key="2">
    <source>
        <dbReference type="SAM" id="MobiDB-lite"/>
    </source>
</evidence>
<keyword evidence="5" id="KW-0347">Helicase</keyword>
<dbReference type="SMART" id="SM00490">
    <property type="entry name" value="HELICc"/>
    <property type="match status" value="1"/>
</dbReference>
<protein>
    <submittedName>
        <fullName evidence="5">ATP-dependent helicase</fullName>
    </submittedName>
</protein>
<dbReference type="InterPro" id="IPR022138">
    <property type="entry name" value="DUF3670"/>
</dbReference>
<dbReference type="PANTHER" id="PTHR10799">
    <property type="entry name" value="SNF2/RAD54 HELICASE FAMILY"/>
    <property type="match status" value="1"/>
</dbReference>
<dbReference type="SMART" id="SM00487">
    <property type="entry name" value="DEXDc"/>
    <property type="match status" value="1"/>
</dbReference>
<evidence type="ECO:0000259" key="4">
    <source>
        <dbReference type="PROSITE" id="PS51194"/>
    </source>
</evidence>
<dbReference type="InterPro" id="IPR027417">
    <property type="entry name" value="P-loop_NTPase"/>
</dbReference>
<evidence type="ECO:0000259" key="3">
    <source>
        <dbReference type="PROSITE" id="PS51192"/>
    </source>
</evidence>
<feature type="domain" description="Helicase C-terminal" evidence="4">
    <location>
        <begin position="867"/>
        <end position="1023"/>
    </location>
</feature>
<keyword evidence="6" id="KW-1185">Reference proteome</keyword>
<dbReference type="RefSeq" id="WP_169384507.1">
    <property type="nucleotide sequence ID" value="NZ_JAAXLA010000071.1"/>
</dbReference>
<dbReference type="PROSITE" id="PS51194">
    <property type="entry name" value="HELICASE_CTER"/>
    <property type="match status" value="1"/>
</dbReference>
<dbReference type="InterPro" id="IPR049730">
    <property type="entry name" value="SNF2/RAD54-like_C"/>
</dbReference>
<feature type="region of interest" description="Disordered" evidence="2">
    <location>
        <begin position="173"/>
        <end position="201"/>
    </location>
</feature>
<evidence type="ECO:0000313" key="6">
    <source>
        <dbReference type="Proteomes" id="UP000820669"/>
    </source>
</evidence>
<dbReference type="Proteomes" id="UP000820669">
    <property type="component" value="Unassembled WGS sequence"/>
</dbReference>
<dbReference type="SUPFAM" id="SSF52540">
    <property type="entry name" value="P-loop containing nucleoside triphosphate hydrolases"/>
    <property type="match status" value="2"/>
</dbReference>
<dbReference type="CDD" id="cd18793">
    <property type="entry name" value="SF2_C_SNF"/>
    <property type="match status" value="1"/>
</dbReference>
<dbReference type="InterPro" id="IPR000330">
    <property type="entry name" value="SNF2_N"/>
</dbReference>
<dbReference type="Gene3D" id="3.40.50.300">
    <property type="entry name" value="P-loop containing nucleotide triphosphate hydrolases"/>
    <property type="match status" value="1"/>
</dbReference>
<dbReference type="GO" id="GO:0004386">
    <property type="term" value="F:helicase activity"/>
    <property type="evidence" value="ECO:0007669"/>
    <property type="project" value="UniProtKB-KW"/>
</dbReference>
<dbReference type="InterPro" id="IPR001650">
    <property type="entry name" value="Helicase_C-like"/>
</dbReference>
<name>A0ABX1SIZ9_9PSEU</name>
<gene>
    <name evidence="5" type="ORF">HF526_27605</name>
</gene>
<dbReference type="EMBL" id="JAAXLA010000071">
    <property type="protein sequence ID" value="NMI01041.1"/>
    <property type="molecule type" value="Genomic_DNA"/>
</dbReference>
<dbReference type="InterPro" id="IPR038718">
    <property type="entry name" value="SNF2-like_sf"/>
</dbReference>
<feature type="region of interest" description="Disordered" evidence="2">
    <location>
        <begin position="64"/>
        <end position="90"/>
    </location>
</feature>
<sequence>MLAVHGLWSRGRGLVLWAEDGARPAGTGRRSLRTARPHPFALPASELAALHPGKPTTVTLLLPSRPSGPLDSPELVRASPTRASRSTPGLQPWTVPAVVVEPGEIDDPAEEVRYGASVRHLRAIARFAADLAARGRVLPTLVRDPAPAARWRPVIQGLDVVALDSLVAAMPPVGRSEQRARRGPAGARPGIPRPGPDLAGQDPAALVADAVAVLVDAAVRDRLARADEPVALLPPRRGRAPRRLPATEAWLAALLTPDARVDAEPRELDELARALEPWDAVGTEPTGPGRASFRLAEVRVLDDPADQDDPGTDQTGDGTRWQLQFLLQSTEDPSLLVPAARVWGESALGRLIAQPQELLLAELGRAALVYPALTPALRQARPEALDLDVEGAHRFLTEDAGRLLAAGFGVHLPSGWDGGRRLGLRLSARSTAAAGVVTRGGLGREQVADFHWSLAVGDHVLDEEEIAELVAAKAPLVRLRGRWVSIDPERLHAGLEFLRRAGRRRSAPTAAEVLALAQLHPADHDTPLPVTEVQADGWLGDLLAGTAERSLAPLDPPPDFHATLRPYQRRGLSWLAFLSALGLGACLADDMGLGKTVQLLALETHERADGSIGPTLLLCPMSLVGTWQREAARFAPGLRVHVHHGIGRVRGEELSSAVADADLVISTYATATRDIDELAGVDWRRVVLDEAQAIKNSLAAPARAVRRLRARHRIALTGTPMENRLAELWSVMDFLNPGVLGTAERFRTRFAIPVERHDNADAAQLLRRITRPYLLRRVKTDPAVIDDLPEKIEITQHYRLTPEQASLYRTVVDDMMEKIEDSDGIAGRGNVLAAMAKLKQVCNHPAQLLHDGSGASGLGHRSGKVIRLEEILGEILAEGDKVLCFTQFTEFAGMLVPHLSARFDHEVLYLHGGTPKRKRDEMVARFQAPNGPSIFLLSLKAGGTGLTLTAANHVVHLDRWWNPAVENQATDRAFRIGQHRTVQVRKFVCPGTVEERIDAMIESKKALSDMVISDGEGWLTELSTGELREVFALGAEAVDD</sequence>
<dbReference type="Pfam" id="PF12419">
    <property type="entry name" value="DUF3670"/>
    <property type="match status" value="1"/>
</dbReference>
<dbReference type="Pfam" id="PF00176">
    <property type="entry name" value="SNF2-rel_dom"/>
    <property type="match status" value="1"/>
</dbReference>
<feature type="domain" description="Helicase ATP-binding" evidence="3">
    <location>
        <begin position="576"/>
        <end position="738"/>
    </location>
</feature>
<accession>A0ABX1SIZ9</accession>
<dbReference type="Pfam" id="PF00271">
    <property type="entry name" value="Helicase_C"/>
    <property type="match status" value="1"/>
</dbReference>
<dbReference type="Gene3D" id="3.40.50.10810">
    <property type="entry name" value="Tandem AAA-ATPase domain"/>
    <property type="match status" value="1"/>
</dbReference>
<evidence type="ECO:0000256" key="1">
    <source>
        <dbReference type="ARBA" id="ARBA00022801"/>
    </source>
</evidence>
<keyword evidence="5" id="KW-0547">Nucleotide-binding</keyword>
<dbReference type="InterPro" id="IPR014001">
    <property type="entry name" value="Helicase_ATP-bd"/>
</dbReference>
<keyword evidence="1" id="KW-0378">Hydrolase</keyword>